<evidence type="ECO:0000313" key="4">
    <source>
        <dbReference type="Proteomes" id="UP000228758"/>
    </source>
</evidence>
<evidence type="ECO:0000256" key="1">
    <source>
        <dbReference type="SAM" id="MobiDB-lite"/>
    </source>
</evidence>
<feature type="transmembrane region" description="Helical" evidence="2">
    <location>
        <begin position="51"/>
        <end position="72"/>
    </location>
</feature>
<comment type="caution">
    <text evidence="3">The sequence shown here is derived from an EMBL/GenBank/DDBJ whole genome shotgun (WGS) entry which is preliminary data.</text>
</comment>
<feature type="transmembrane region" description="Helical" evidence="2">
    <location>
        <begin position="84"/>
        <end position="105"/>
    </location>
</feature>
<feature type="transmembrane region" description="Helical" evidence="2">
    <location>
        <begin position="168"/>
        <end position="192"/>
    </location>
</feature>
<feature type="region of interest" description="Disordered" evidence="1">
    <location>
        <begin position="1"/>
        <end position="24"/>
    </location>
</feature>
<accession>A0A2M9CH26</accession>
<gene>
    <name evidence="3" type="ORF">CLV46_0730</name>
</gene>
<keyword evidence="2" id="KW-1133">Transmembrane helix</keyword>
<keyword evidence="4" id="KW-1185">Reference proteome</keyword>
<dbReference type="EMBL" id="PGFF01000001">
    <property type="protein sequence ID" value="PJJ71188.1"/>
    <property type="molecule type" value="Genomic_DNA"/>
</dbReference>
<organism evidence="3 4">
    <name type="scientific">Diaminobutyricimonas aerilata</name>
    <dbReference type="NCBI Taxonomy" id="1162967"/>
    <lineage>
        <taxon>Bacteria</taxon>
        <taxon>Bacillati</taxon>
        <taxon>Actinomycetota</taxon>
        <taxon>Actinomycetes</taxon>
        <taxon>Micrococcales</taxon>
        <taxon>Microbacteriaceae</taxon>
        <taxon>Diaminobutyricimonas</taxon>
    </lineage>
</organism>
<evidence type="ECO:0000313" key="3">
    <source>
        <dbReference type="EMBL" id="PJJ71188.1"/>
    </source>
</evidence>
<name>A0A2M9CH26_9MICO</name>
<dbReference type="AlphaFoldDB" id="A0A2M9CH26"/>
<feature type="transmembrane region" description="Helical" evidence="2">
    <location>
        <begin position="198"/>
        <end position="221"/>
    </location>
</feature>
<sequence>MRGMRTPSPPPPPEPPEPPGTPATAPALQAQILATEHWSLLASRTTTQNEVLTRISMFLTLVSAGLVSLALVGQATGFGADFGMFAVIVLSFVALVGVLTLLRVLNVGMEDLMYVVAMNRLRAAYVALAPEVEAALMTSPHDDAAGVSRTYYFLGDRRDASHVLASSMIFMAVVVSAIVGLLAAVVGLAAGAPKAVDIAIGIGVGAVFLVGATVAGGRPYFRFWRTYRPQHPSDGTTARGGR</sequence>
<evidence type="ECO:0000256" key="2">
    <source>
        <dbReference type="SAM" id="Phobius"/>
    </source>
</evidence>
<keyword evidence="2" id="KW-0472">Membrane</keyword>
<keyword evidence="2" id="KW-0812">Transmembrane</keyword>
<protein>
    <submittedName>
        <fullName evidence="3">Uncharacterized protein</fullName>
    </submittedName>
</protein>
<proteinExistence type="predicted"/>
<reference evidence="3 4" key="1">
    <citation type="submission" date="2017-11" db="EMBL/GenBank/DDBJ databases">
        <title>Genomic Encyclopedia of Archaeal and Bacterial Type Strains, Phase II (KMG-II): From Individual Species to Whole Genera.</title>
        <authorList>
            <person name="Goeker M."/>
        </authorList>
    </citation>
    <scope>NUCLEOTIDE SEQUENCE [LARGE SCALE GENOMIC DNA]</scope>
    <source>
        <strain evidence="3 4">DSM 27393</strain>
    </source>
</reference>
<feature type="compositionally biased region" description="Pro residues" evidence="1">
    <location>
        <begin position="7"/>
        <end position="21"/>
    </location>
</feature>
<dbReference type="Proteomes" id="UP000228758">
    <property type="component" value="Unassembled WGS sequence"/>
</dbReference>